<dbReference type="InterPro" id="IPR039426">
    <property type="entry name" value="TonB-dep_rcpt-like"/>
</dbReference>
<reference evidence="15" key="1">
    <citation type="journal article" date="2019" name="Int. J. Syst. Evol. Microbiol.">
        <title>The Global Catalogue of Microorganisms (GCM) 10K type strain sequencing project: providing services to taxonomists for standard genome sequencing and annotation.</title>
        <authorList>
            <consortium name="The Broad Institute Genomics Platform"/>
            <consortium name="The Broad Institute Genome Sequencing Center for Infectious Disease"/>
            <person name="Wu L."/>
            <person name="Ma J."/>
        </authorList>
    </citation>
    <scope>NUCLEOTIDE SEQUENCE [LARGE SCALE GENOMIC DNA]</scope>
    <source>
        <strain evidence="15">NBRC 102146</strain>
    </source>
</reference>
<comment type="caution">
    <text evidence="14">The sequence shown here is derived from an EMBL/GenBank/DDBJ whole genome shotgun (WGS) entry which is preliminary data.</text>
</comment>
<evidence type="ECO:0000256" key="8">
    <source>
        <dbReference type="ARBA" id="ARBA00023170"/>
    </source>
</evidence>
<dbReference type="PROSITE" id="PS52016">
    <property type="entry name" value="TONB_DEPENDENT_REC_3"/>
    <property type="match status" value="1"/>
</dbReference>
<keyword evidence="6 11" id="KW-0798">TonB box</keyword>
<organism evidence="14 15">
    <name type="scientific">Sphingomonas astaxanthinifaciens DSM 22298</name>
    <dbReference type="NCBI Taxonomy" id="1123267"/>
    <lineage>
        <taxon>Bacteria</taxon>
        <taxon>Pseudomonadati</taxon>
        <taxon>Pseudomonadota</taxon>
        <taxon>Alphaproteobacteria</taxon>
        <taxon>Sphingomonadales</taxon>
        <taxon>Sphingomonadaceae</taxon>
        <taxon>Sphingomonas</taxon>
    </lineage>
</organism>
<evidence type="ECO:0000256" key="6">
    <source>
        <dbReference type="ARBA" id="ARBA00023077"/>
    </source>
</evidence>
<evidence type="ECO:0000256" key="11">
    <source>
        <dbReference type="RuleBase" id="RU003357"/>
    </source>
</evidence>
<dbReference type="Proteomes" id="UP001156703">
    <property type="component" value="Unassembled WGS sequence"/>
</dbReference>
<comment type="similarity">
    <text evidence="10 11">Belongs to the TonB-dependent receptor family.</text>
</comment>
<evidence type="ECO:0000256" key="2">
    <source>
        <dbReference type="ARBA" id="ARBA00022448"/>
    </source>
</evidence>
<keyword evidence="8 14" id="KW-0675">Receptor</keyword>
<evidence type="ECO:0000256" key="7">
    <source>
        <dbReference type="ARBA" id="ARBA00023136"/>
    </source>
</evidence>
<evidence type="ECO:0000259" key="12">
    <source>
        <dbReference type="Pfam" id="PF00593"/>
    </source>
</evidence>
<dbReference type="EMBL" id="BSOO01000027">
    <property type="protein sequence ID" value="GLR48514.1"/>
    <property type="molecule type" value="Genomic_DNA"/>
</dbReference>
<dbReference type="Gene3D" id="2.170.130.10">
    <property type="entry name" value="TonB-dependent receptor, plug domain"/>
    <property type="match status" value="1"/>
</dbReference>
<dbReference type="InterPro" id="IPR000531">
    <property type="entry name" value="Beta-barrel_TonB"/>
</dbReference>
<keyword evidence="7 10" id="KW-0472">Membrane</keyword>
<keyword evidence="5" id="KW-0732">Signal</keyword>
<evidence type="ECO:0000256" key="5">
    <source>
        <dbReference type="ARBA" id="ARBA00022729"/>
    </source>
</evidence>
<dbReference type="InterPro" id="IPR012910">
    <property type="entry name" value="Plug_dom"/>
</dbReference>
<evidence type="ECO:0000256" key="4">
    <source>
        <dbReference type="ARBA" id="ARBA00022692"/>
    </source>
</evidence>
<keyword evidence="9 10" id="KW-0998">Cell outer membrane</keyword>
<gene>
    <name evidence="14" type="ORF">GCM10007925_22310</name>
</gene>
<name>A0ABQ5Z965_9SPHN</name>
<evidence type="ECO:0000313" key="14">
    <source>
        <dbReference type="EMBL" id="GLR48514.1"/>
    </source>
</evidence>
<keyword evidence="15" id="KW-1185">Reference proteome</keyword>
<proteinExistence type="inferred from homology"/>
<accession>A0ABQ5Z965</accession>
<dbReference type="InterPro" id="IPR037066">
    <property type="entry name" value="Plug_dom_sf"/>
</dbReference>
<feature type="domain" description="TonB-dependent receptor-like beta-barrel" evidence="12">
    <location>
        <begin position="216"/>
        <end position="633"/>
    </location>
</feature>
<comment type="subcellular location">
    <subcellularLocation>
        <location evidence="1 10">Cell outer membrane</location>
        <topology evidence="1 10">Multi-pass membrane protein</topology>
    </subcellularLocation>
</comment>
<keyword evidence="3 10" id="KW-1134">Transmembrane beta strand</keyword>
<dbReference type="PANTHER" id="PTHR30069">
    <property type="entry name" value="TONB-DEPENDENT OUTER MEMBRANE RECEPTOR"/>
    <property type="match status" value="1"/>
</dbReference>
<dbReference type="PANTHER" id="PTHR30069:SF29">
    <property type="entry name" value="HEMOGLOBIN AND HEMOGLOBIN-HAPTOGLOBIN-BINDING PROTEIN 1-RELATED"/>
    <property type="match status" value="1"/>
</dbReference>
<protein>
    <submittedName>
        <fullName evidence="14">TonB-dependent receptor</fullName>
    </submittedName>
</protein>
<evidence type="ECO:0000256" key="9">
    <source>
        <dbReference type="ARBA" id="ARBA00023237"/>
    </source>
</evidence>
<keyword evidence="4 10" id="KW-0812">Transmembrane</keyword>
<dbReference type="InterPro" id="IPR036942">
    <property type="entry name" value="Beta-barrel_TonB_sf"/>
</dbReference>
<dbReference type="Pfam" id="PF00593">
    <property type="entry name" value="TonB_dep_Rec_b-barrel"/>
    <property type="match status" value="1"/>
</dbReference>
<evidence type="ECO:0000256" key="3">
    <source>
        <dbReference type="ARBA" id="ARBA00022452"/>
    </source>
</evidence>
<keyword evidence="2 10" id="KW-0813">Transport</keyword>
<dbReference type="SUPFAM" id="SSF56935">
    <property type="entry name" value="Porins"/>
    <property type="match status" value="1"/>
</dbReference>
<sequence>MQAVPPPAEIVVTARALPAPAVERLLGVTVIDRAQLRDTASTGLDQILKGEAGLQLFRRSDARSGQPTSQGLTLRALGGNAASRALLVLDGVPQSDPFGGWINWPAYDPSALASVRIVRGGGGVADGPGALAGTIAMESRNDRRVEASLEGGSRGAIAARVYAGTEAGGGTLSLAAYGARGDGFVPITADRRGPADRRSPYENGGGRLRWSLPLGEQVRLDLAASAFLDRRERGLAFTANRSEGEDVSARLVGSGNWTWSALVYGQRRHFEASAASTNSARTTATRSSLQYHVPGRALGWSAELRPPVGEGLELRIGTDGRAARGRSEELGSYVAGLATRDRKSGGKSLTAGAFTELTATEGALTLSGTARIDRWQIRDGSLRETLLATGQVTIDQSYPSRSGWLPTARAAAGLTLAPGLALRTAAYLGWRLPTLNELFRPFRAGQDATAANPALDPERLRGIEAGIDWKGKGLNIALTAFANRLVDPVANVTLAAGPGSFPGVGFVPAGGSYRQRQNLGAITVHGLEANGRWHSGPWSLDGSLSLSRARVRAPGRAAPLAGLRPAQTPAIVATLGGGWSRGGQTATLALRHVGAQYEDDLNRIRLPAATTLDAFGALPIGRSVALFARGENLFDATVVAGRTADGVTERATPRTFWLGIRIGG</sequence>
<evidence type="ECO:0000259" key="13">
    <source>
        <dbReference type="Pfam" id="PF07715"/>
    </source>
</evidence>
<feature type="domain" description="TonB-dependent receptor plug" evidence="13">
    <location>
        <begin position="28"/>
        <end position="134"/>
    </location>
</feature>
<dbReference type="Pfam" id="PF07715">
    <property type="entry name" value="Plug"/>
    <property type="match status" value="1"/>
</dbReference>
<evidence type="ECO:0000256" key="10">
    <source>
        <dbReference type="PROSITE-ProRule" id="PRU01360"/>
    </source>
</evidence>
<evidence type="ECO:0000256" key="1">
    <source>
        <dbReference type="ARBA" id="ARBA00004571"/>
    </source>
</evidence>
<evidence type="ECO:0000313" key="15">
    <source>
        <dbReference type="Proteomes" id="UP001156703"/>
    </source>
</evidence>
<dbReference type="RefSeq" id="WP_051676571.1">
    <property type="nucleotide sequence ID" value="NZ_BSOO01000027.1"/>
</dbReference>
<dbReference type="Gene3D" id="2.40.170.20">
    <property type="entry name" value="TonB-dependent receptor, beta-barrel domain"/>
    <property type="match status" value="1"/>
</dbReference>